<dbReference type="RefSeq" id="WP_189567961.1">
    <property type="nucleotide sequence ID" value="NZ_BMXF01000006.1"/>
</dbReference>
<evidence type="ECO:0000256" key="1">
    <source>
        <dbReference type="SAM" id="SignalP"/>
    </source>
</evidence>
<feature type="domain" description="Cellulose-binding Sde182 nucleoside hydrolase-like" evidence="2">
    <location>
        <begin position="28"/>
        <end position="295"/>
    </location>
</feature>
<dbReference type="InterPro" id="IPR011483">
    <property type="entry name" value="Sde182_NH-like"/>
</dbReference>
<gene>
    <name evidence="4" type="ORF">GCM10007390_46200</name>
</gene>
<feature type="chain" id="PRO_5035298567" description="DUF1593 domain-containing protein" evidence="1">
    <location>
        <begin position="22"/>
        <end position="451"/>
    </location>
</feature>
<evidence type="ECO:0000313" key="5">
    <source>
        <dbReference type="Proteomes" id="UP000598271"/>
    </source>
</evidence>
<dbReference type="InterPro" id="IPR036452">
    <property type="entry name" value="Ribo_hydro-like"/>
</dbReference>
<feature type="signal peptide" evidence="1">
    <location>
        <begin position="1"/>
        <end position="21"/>
    </location>
</feature>
<evidence type="ECO:0008006" key="6">
    <source>
        <dbReference type="Google" id="ProtNLM"/>
    </source>
</evidence>
<dbReference type="Pfam" id="PF21027">
    <property type="entry name" value="Sde0182_C"/>
    <property type="match status" value="1"/>
</dbReference>
<dbReference type="SUPFAM" id="SSF53590">
    <property type="entry name" value="Nucleoside hydrolase"/>
    <property type="match status" value="1"/>
</dbReference>
<dbReference type="InterPro" id="IPR048527">
    <property type="entry name" value="Sde182_C"/>
</dbReference>
<dbReference type="Gene3D" id="3.90.245.10">
    <property type="entry name" value="Ribonucleoside hydrolase-like"/>
    <property type="match status" value="1"/>
</dbReference>
<comment type="caution">
    <text evidence="4">The sequence shown here is derived from an EMBL/GenBank/DDBJ whole genome shotgun (WGS) entry which is preliminary data.</text>
</comment>
<keyword evidence="1" id="KW-0732">Signal</keyword>
<dbReference type="Pfam" id="PF07632">
    <property type="entry name" value="Sde182_NH-like"/>
    <property type="match status" value="1"/>
</dbReference>
<feature type="domain" description="Cellulose-binding Sde182 C-terminal" evidence="3">
    <location>
        <begin position="373"/>
        <end position="450"/>
    </location>
</feature>
<evidence type="ECO:0000259" key="2">
    <source>
        <dbReference type="Pfam" id="PF07632"/>
    </source>
</evidence>
<dbReference type="GO" id="GO:0016799">
    <property type="term" value="F:hydrolase activity, hydrolyzing N-glycosyl compounds"/>
    <property type="evidence" value="ECO:0007669"/>
    <property type="project" value="InterPro"/>
</dbReference>
<dbReference type="Gene3D" id="2.60.40.10">
    <property type="entry name" value="Immunoglobulins"/>
    <property type="match status" value="1"/>
</dbReference>
<organism evidence="4 5">
    <name type="scientific">Persicitalea jodogahamensis</name>
    <dbReference type="NCBI Taxonomy" id="402147"/>
    <lineage>
        <taxon>Bacteria</taxon>
        <taxon>Pseudomonadati</taxon>
        <taxon>Bacteroidota</taxon>
        <taxon>Cytophagia</taxon>
        <taxon>Cytophagales</taxon>
        <taxon>Spirosomataceae</taxon>
        <taxon>Persicitalea</taxon>
    </lineage>
</organism>
<sequence length="451" mass="50726">MTRSVPFLLLLILLTGNTAFSQTPDKPRLIVMTDIGGDPDDQQSLVRLLVHSDQFDLEGFLTSSRLEHGQDTRPELIHQQIDAYGQVFENLRKHSAAFPTPKYLCSLVHTGSGDQHNIGEGHDTPASDWLIEVVGRPDPRPVWVTVWGGQRELAQALWKVRETRSKAETESFVSKLRIHTIGNQDGHQRWIWKHFPGLFFVSDGFVNFGYPHIPKVREYAAYRGMYMTGDESLTTNEWVLSHVVRNHGALGAQYPADASGKQGMKEGDSPSFLALLPNGLNVPERPDWGGFGGRFRVLRKNLYTDAADFREGVRNERLSVSRWRMHFQNDFAARMDWCVKDYASANHPPQVIVNQKEGKGVLEIKSRAGDRLRLSAASSDPDGDILKYQWWNYWEAGNYPGRLSLKNADRAEAELSIPADASGSILHVILEVTDAGNPALTSFRRVVVEVE</sequence>
<evidence type="ECO:0000313" key="4">
    <source>
        <dbReference type="EMBL" id="GHB85558.1"/>
    </source>
</evidence>
<keyword evidence="5" id="KW-1185">Reference proteome</keyword>
<dbReference type="Proteomes" id="UP000598271">
    <property type="component" value="Unassembled WGS sequence"/>
</dbReference>
<evidence type="ECO:0000259" key="3">
    <source>
        <dbReference type="Pfam" id="PF21027"/>
    </source>
</evidence>
<name>A0A8J3DDC9_9BACT</name>
<dbReference type="InterPro" id="IPR013783">
    <property type="entry name" value="Ig-like_fold"/>
</dbReference>
<accession>A0A8J3DDC9</accession>
<reference evidence="4 5" key="1">
    <citation type="journal article" date="2014" name="Int. J. Syst. Evol. Microbiol.">
        <title>Complete genome sequence of Corynebacterium casei LMG S-19264T (=DSM 44701T), isolated from a smear-ripened cheese.</title>
        <authorList>
            <consortium name="US DOE Joint Genome Institute (JGI-PGF)"/>
            <person name="Walter F."/>
            <person name="Albersmeier A."/>
            <person name="Kalinowski J."/>
            <person name="Ruckert C."/>
        </authorList>
    </citation>
    <scope>NUCLEOTIDE SEQUENCE [LARGE SCALE GENOMIC DNA]</scope>
    <source>
        <strain evidence="4 5">KCTC 12866</strain>
    </source>
</reference>
<proteinExistence type="predicted"/>
<dbReference type="EMBL" id="BMXF01000006">
    <property type="protein sequence ID" value="GHB85558.1"/>
    <property type="molecule type" value="Genomic_DNA"/>
</dbReference>
<dbReference type="AlphaFoldDB" id="A0A8J3DDC9"/>
<protein>
    <recommendedName>
        <fullName evidence="6">DUF1593 domain-containing protein</fullName>
    </recommendedName>
</protein>